<evidence type="ECO:0000313" key="2">
    <source>
        <dbReference type="EMBL" id="KAJ1144788.1"/>
    </source>
</evidence>
<feature type="region of interest" description="Disordered" evidence="1">
    <location>
        <begin position="1"/>
        <end position="145"/>
    </location>
</feature>
<gene>
    <name evidence="2" type="ORF">NDU88_011083</name>
</gene>
<name>A0AAV7QXL5_PLEWA</name>
<feature type="compositionally biased region" description="Basic and acidic residues" evidence="1">
    <location>
        <begin position="114"/>
        <end position="145"/>
    </location>
</feature>
<dbReference type="AlphaFoldDB" id="A0AAV7QXL5"/>
<sequence length="145" mass="15817">MERPACCGRYTNPTGAGAATRVTAPQTEEANQGSFPELKAGLRQTETPVIARRKADNGGAVSSGAGGWNSADQRKREGEEEADEETDFSVSQEAERDLTSHASGEAWQSQVRAGCREKGHKREREVGRRKEETPRGSRRSGEDRN</sequence>
<accession>A0AAV7QXL5</accession>
<comment type="caution">
    <text evidence="2">The sequence shown here is derived from an EMBL/GenBank/DDBJ whole genome shotgun (WGS) entry which is preliminary data.</text>
</comment>
<dbReference type="Proteomes" id="UP001066276">
    <property type="component" value="Chromosome 6"/>
</dbReference>
<keyword evidence="3" id="KW-1185">Reference proteome</keyword>
<protein>
    <submittedName>
        <fullName evidence="2">Uncharacterized protein</fullName>
    </submittedName>
</protein>
<dbReference type="EMBL" id="JANPWB010000010">
    <property type="protein sequence ID" value="KAJ1144788.1"/>
    <property type="molecule type" value="Genomic_DNA"/>
</dbReference>
<evidence type="ECO:0000313" key="3">
    <source>
        <dbReference type="Proteomes" id="UP001066276"/>
    </source>
</evidence>
<feature type="compositionally biased region" description="Polar residues" evidence="1">
    <location>
        <begin position="23"/>
        <end position="34"/>
    </location>
</feature>
<feature type="compositionally biased region" description="Polar residues" evidence="1">
    <location>
        <begin position="100"/>
        <end position="111"/>
    </location>
</feature>
<reference evidence="2" key="1">
    <citation type="journal article" date="2022" name="bioRxiv">
        <title>Sequencing and chromosome-scale assembly of the giantPleurodeles waltlgenome.</title>
        <authorList>
            <person name="Brown T."/>
            <person name="Elewa A."/>
            <person name="Iarovenko S."/>
            <person name="Subramanian E."/>
            <person name="Araus A.J."/>
            <person name="Petzold A."/>
            <person name="Susuki M."/>
            <person name="Suzuki K.-i.T."/>
            <person name="Hayashi T."/>
            <person name="Toyoda A."/>
            <person name="Oliveira C."/>
            <person name="Osipova E."/>
            <person name="Leigh N.D."/>
            <person name="Simon A."/>
            <person name="Yun M.H."/>
        </authorList>
    </citation>
    <scope>NUCLEOTIDE SEQUENCE</scope>
    <source>
        <strain evidence="2">20211129_DDA</strain>
        <tissue evidence="2">Liver</tissue>
    </source>
</reference>
<proteinExistence type="predicted"/>
<evidence type="ECO:0000256" key="1">
    <source>
        <dbReference type="SAM" id="MobiDB-lite"/>
    </source>
</evidence>
<organism evidence="2 3">
    <name type="scientific">Pleurodeles waltl</name>
    <name type="common">Iberian ribbed newt</name>
    <dbReference type="NCBI Taxonomy" id="8319"/>
    <lineage>
        <taxon>Eukaryota</taxon>
        <taxon>Metazoa</taxon>
        <taxon>Chordata</taxon>
        <taxon>Craniata</taxon>
        <taxon>Vertebrata</taxon>
        <taxon>Euteleostomi</taxon>
        <taxon>Amphibia</taxon>
        <taxon>Batrachia</taxon>
        <taxon>Caudata</taxon>
        <taxon>Salamandroidea</taxon>
        <taxon>Salamandridae</taxon>
        <taxon>Pleurodelinae</taxon>
        <taxon>Pleurodeles</taxon>
    </lineage>
</organism>